<organism evidence="1 2">
    <name type="scientific">Rhodanobacter fulvus Jip2</name>
    <dbReference type="NCBI Taxonomy" id="1163408"/>
    <lineage>
        <taxon>Bacteria</taxon>
        <taxon>Pseudomonadati</taxon>
        <taxon>Pseudomonadota</taxon>
        <taxon>Gammaproteobacteria</taxon>
        <taxon>Lysobacterales</taxon>
        <taxon>Rhodanobacteraceae</taxon>
        <taxon>Rhodanobacter</taxon>
    </lineage>
</organism>
<sequence>MRIAFLCKRRYMGKDVIADRYARLYEIPFQLARLGHDVRGFCLSYQGHDEGQWEHDAAPGRLTWERRPPAL</sequence>
<gene>
    <name evidence="1" type="ORF">UU9_13376</name>
</gene>
<keyword evidence="1" id="KW-0808">Transferase</keyword>
<dbReference type="GO" id="GO:0016740">
    <property type="term" value="F:transferase activity"/>
    <property type="evidence" value="ECO:0007669"/>
    <property type="project" value="UniProtKB-KW"/>
</dbReference>
<feature type="non-terminal residue" evidence="1">
    <location>
        <position position="71"/>
    </location>
</feature>
<evidence type="ECO:0000313" key="1">
    <source>
        <dbReference type="EMBL" id="EIL88235.1"/>
    </source>
</evidence>
<evidence type="ECO:0000313" key="2">
    <source>
        <dbReference type="Proteomes" id="UP000004210"/>
    </source>
</evidence>
<keyword evidence="2" id="KW-1185">Reference proteome</keyword>
<reference evidence="1 2" key="1">
    <citation type="journal article" date="2012" name="J. Bacteriol.">
        <title>Genome sequences for six rhodanobacter strains, isolated from soils and the terrestrial subsurface, with variable denitrification capabilities.</title>
        <authorList>
            <person name="Kostka J.E."/>
            <person name="Green S.J."/>
            <person name="Rishishwar L."/>
            <person name="Prakash O."/>
            <person name="Katz L.S."/>
            <person name="Marino-Ramirez L."/>
            <person name="Jordan I.K."/>
            <person name="Munk C."/>
            <person name="Ivanova N."/>
            <person name="Mikhailova N."/>
            <person name="Watson D.B."/>
            <person name="Brown S.D."/>
            <person name="Palumbo A.V."/>
            <person name="Brooks S.C."/>
        </authorList>
    </citation>
    <scope>NUCLEOTIDE SEQUENCE [LARGE SCALE GENOMIC DNA]</scope>
    <source>
        <strain evidence="2">Jip2T</strain>
    </source>
</reference>
<dbReference type="STRING" id="1163408.UU9_13376"/>
<comment type="caution">
    <text evidence="1">The sequence shown here is derived from an EMBL/GenBank/DDBJ whole genome shotgun (WGS) entry which is preliminary data.</text>
</comment>
<proteinExistence type="predicted"/>
<name>I4VLZ4_9GAMM</name>
<dbReference type="EMBL" id="AJXU01000058">
    <property type="protein sequence ID" value="EIL88235.1"/>
    <property type="molecule type" value="Genomic_DNA"/>
</dbReference>
<accession>I4VLZ4</accession>
<dbReference type="Proteomes" id="UP000004210">
    <property type="component" value="Unassembled WGS sequence"/>
</dbReference>
<dbReference type="AlphaFoldDB" id="I4VLZ4"/>
<dbReference type="eggNOG" id="COG0438">
    <property type="taxonomic scope" value="Bacteria"/>
</dbReference>
<protein>
    <submittedName>
        <fullName evidence="1">Group 1 glycosyl transferase</fullName>
    </submittedName>
</protein>